<accession>A0ABU8VUE4</accession>
<comment type="caution">
    <text evidence="4">The sequence shown here is derived from an EMBL/GenBank/DDBJ whole genome shotgun (WGS) entry which is preliminary data.</text>
</comment>
<dbReference type="RefSeq" id="WP_340362093.1">
    <property type="nucleotide sequence ID" value="NZ_JBBKZV010000001.1"/>
</dbReference>
<keyword evidence="5" id="KW-1185">Reference proteome</keyword>
<evidence type="ECO:0000256" key="1">
    <source>
        <dbReference type="ARBA" id="ARBA00005254"/>
    </source>
</evidence>
<dbReference type="PANTHER" id="PTHR11941:SF133">
    <property type="entry name" value="1,2-EPOXYPHENYLACETYL-COA ISOMERASE"/>
    <property type="match status" value="1"/>
</dbReference>
<comment type="similarity">
    <text evidence="1 3">Belongs to the enoyl-CoA hydratase/isomerase family.</text>
</comment>
<dbReference type="PANTHER" id="PTHR11941">
    <property type="entry name" value="ENOYL-COA HYDRATASE-RELATED"/>
    <property type="match status" value="1"/>
</dbReference>
<name>A0ABU8VUE4_9BURK</name>
<dbReference type="Gene3D" id="3.90.226.10">
    <property type="entry name" value="2-enoyl-CoA Hydratase, Chain A, domain 1"/>
    <property type="match status" value="1"/>
</dbReference>
<dbReference type="InterPro" id="IPR029045">
    <property type="entry name" value="ClpP/crotonase-like_dom_sf"/>
</dbReference>
<dbReference type="Pfam" id="PF00378">
    <property type="entry name" value="ECH_1"/>
    <property type="match status" value="1"/>
</dbReference>
<protein>
    <submittedName>
        <fullName evidence="4">Enoyl-CoA hydratase/isomerase family protein</fullName>
    </submittedName>
</protein>
<evidence type="ECO:0000256" key="3">
    <source>
        <dbReference type="RuleBase" id="RU003707"/>
    </source>
</evidence>
<dbReference type="InterPro" id="IPR001753">
    <property type="entry name" value="Enoyl-CoA_hydra/iso"/>
</dbReference>
<evidence type="ECO:0000256" key="2">
    <source>
        <dbReference type="ARBA" id="ARBA00023239"/>
    </source>
</evidence>
<reference evidence="4 5" key="1">
    <citation type="submission" date="2024-03" db="EMBL/GenBank/DDBJ databases">
        <title>Novel species of the genus Variovorax.</title>
        <authorList>
            <person name="Liu Q."/>
            <person name="Xin Y.-H."/>
        </authorList>
    </citation>
    <scope>NUCLEOTIDE SEQUENCE [LARGE SCALE GENOMIC DNA]</scope>
    <source>
        <strain evidence="4 5">KACC 18501</strain>
    </source>
</reference>
<dbReference type="Proteomes" id="UP001363010">
    <property type="component" value="Unassembled WGS sequence"/>
</dbReference>
<sequence>MPSESIPLRESQLSIEDGIAVFTHQRPEARNALSMELRADYRDMLGHVEADRRVRALVLTGSGGSFCAGGDLKARQASADPEFRSADAMRRRVQAGHGWIERLRSLEMPVIAAVDGPAVGAGFSIALAADFILASTRASFCMSFARIGLVPDLGAFHFLPRAVGLPMAKELALTARRVSAAEGRQLGFVHTLHEPDTLQADALRLARRFIAGSREAMGLTKTLMNKSFETPYATLAELECNAQAVASTTPYYDAAVAGFLRGEPAAFDWDRAQG</sequence>
<dbReference type="InterPro" id="IPR018376">
    <property type="entry name" value="Enoyl-CoA_hyd/isom_CS"/>
</dbReference>
<dbReference type="EMBL" id="JBBKZV010000001">
    <property type="protein sequence ID" value="MEJ8821073.1"/>
    <property type="molecule type" value="Genomic_DNA"/>
</dbReference>
<dbReference type="PROSITE" id="PS00166">
    <property type="entry name" value="ENOYL_COA_HYDRATASE"/>
    <property type="match status" value="1"/>
</dbReference>
<dbReference type="InterPro" id="IPR014748">
    <property type="entry name" value="Enoyl-CoA_hydra_C"/>
</dbReference>
<evidence type="ECO:0000313" key="4">
    <source>
        <dbReference type="EMBL" id="MEJ8821073.1"/>
    </source>
</evidence>
<dbReference type="Gene3D" id="1.10.12.10">
    <property type="entry name" value="Lyase 2-enoyl-coa Hydratase, Chain A, domain 2"/>
    <property type="match status" value="1"/>
</dbReference>
<evidence type="ECO:0000313" key="5">
    <source>
        <dbReference type="Proteomes" id="UP001363010"/>
    </source>
</evidence>
<organism evidence="4 5">
    <name type="scientific">Variovorax humicola</name>
    <dbReference type="NCBI Taxonomy" id="1769758"/>
    <lineage>
        <taxon>Bacteria</taxon>
        <taxon>Pseudomonadati</taxon>
        <taxon>Pseudomonadota</taxon>
        <taxon>Betaproteobacteria</taxon>
        <taxon>Burkholderiales</taxon>
        <taxon>Comamonadaceae</taxon>
        <taxon>Variovorax</taxon>
    </lineage>
</organism>
<proteinExistence type="inferred from homology"/>
<gene>
    <name evidence="4" type="ORF">WKW80_03350</name>
</gene>
<dbReference type="SUPFAM" id="SSF52096">
    <property type="entry name" value="ClpP/crotonase"/>
    <property type="match status" value="1"/>
</dbReference>
<keyword evidence="2" id="KW-0456">Lyase</keyword>
<dbReference type="CDD" id="cd06558">
    <property type="entry name" value="crotonase-like"/>
    <property type="match status" value="1"/>
</dbReference>